<keyword evidence="2" id="KW-1185">Reference proteome</keyword>
<proteinExistence type="predicted"/>
<protein>
    <recommendedName>
        <fullName evidence="3">DUF4166 domain-containing protein</fullName>
    </recommendedName>
</protein>
<accession>A0A848LVP6</accession>
<reference evidence="1 2" key="1">
    <citation type="submission" date="2020-04" db="EMBL/GenBank/DDBJ databases">
        <title>Draft genome of Pyxidicoccus fallax type strain.</title>
        <authorList>
            <person name="Whitworth D.E."/>
        </authorList>
    </citation>
    <scope>NUCLEOTIDE SEQUENCE [LARGE SCALE GENOMIC DNA]</scope>
    <source>
        <strain evidence="1 2">DSM 14698</strain>
    </source>
</reference>
<dbReference type="Proteomes" id="UP000518300">
    <property type="component" value="Unassembled WGS sequence"/>
</dbReference>
<evidence type="ECO:0000313" key="1">
    <source>
        <dbReference type="EMBL" id="NMO21719.1"/>
    </source>
</evidence>
<evidence type="ECO:0000313" key="2">
    <source>
        <dbReference type="Proteomes" id="UP000518300"/>
    </source>
</evidence>
<sequence>MDTAVDVIPIPRVPERARLRDWRALFARLPIPSRETLPGRYRGEFVGPAWLRLGSPVLLAVLGMRGWWGKDFAAGAHGGVNLVRRGDGLRPSVPLLLREGLSRADGRLGLQVEYPREAGWRWRPFVDELRWMDGRTLLALTHLELPGLRRLTLPFLLHREPAVRPAS</sequence>
<dbReference type="EMBL" id="JABBJJ010000346">
    <property type="protein sequence ID" value="NMO21719.1"/>
    <property type="molecule type" value="Genomic_DNA"/>
</dbReference>
<comment type="caution">
    <text evidence="1">The sequence shown here is derived from an EMBL/GenBank/DDBJ whole genome shotgun (WGS) entry which is preliminary data.</text>
</comment>
<organism evidence="1 2">
    <name type="scientific">Pyxidicoccus fallax</name>
    <dbReference type="NCBI Taxonomy" id="394095"/>
    <lineage>
        <taxon>Bacteria</taxon>
        <taxon>Pseudomonadati</taxon>
        <taxon>Myxococcota</taxon>
        <taxon>Myxococcia</taxon>
        <taxon>Myxococcales</taxon>
        <taxon>Cystobacterineae</taxon>
        <taxon>Myxococcaceae</taxon>
        <taxon>Pyxidicoccus</taxon>
    </lineage>
</organism>
<gene>
    <name evidence="1" type="ORF">HG543_43755</name>
</gene>
<name>A0A848LVP6_9BACT</name>
<dbReference type="AlphaFoldDB" id="A0A848LVP6"/>
<dbReference type="RefSeq" id="WP_169350896.1">
    <property type="nucleotide sequence ID" value="NZ_JABBJJ010000346.1"/>
</dbReference>
<evidence type="ECO:0008006" key="3">
    <source>
        <dbReference type="Google" id="ProtNLM"/>
    </source>
</evidence>